<evidence type="ECO:0000256" key="1">
    <source>
        <dbReference type="SAM" id="MobiDB-lite"/>
    </source>
</evidence>
<keyword evidence="3" id="KW-1185">Reference proteome</keyword>
<protein>
    <submittedName>
        <fullName evidence="2">Uncharacterized protein</fullName>
    </submittedName>
</protein>
<dbReference type="OrthoDB" id="3261690at2759"/>
<gene>
    <name evidence="2" type="ORF">FA15DRAFT_761382</name>
</gene>
<proteinExistence type="predicted"/>
<organism evidence="2 3">
    <name type="scientific">Coprinopsis marcescibilis</name>
    <name type="common">Agaric fungus</name>
    <name type="synonym">Psathyrella marcescibilis</name>
    <dbReference type="NCBI Taxonomy" id="230819"/>
    <lineage>
        <taxon>Eukaryota</taxon>
        <taxon>Fungi</taxon>
        <taxon>Dikarya</taxon>
        <taxon>Basidiomycota</taxon>
        <taxon>Agaricomycotina</taxon>
        <taxon>Agaricomycetes</taxon>
        <taxon>Agaricomycetidae</taxon>
        <taxon>Agaricales</taxon>
        <taxon>Agaricineae</taxon>
        <taxon>Psathyrellaceae</taxon>
        <taxon>Coprinopsis</taxon>
    </lineage>
</organism>
<dbReference type="Proteomes" id="UP000307440">
    <property type="component" value="Unassembled WGS sequence"/>
</dbReference>
<sequence length="891" mass="100762">MAHSAPQIVSYSPKRMVQHWDSLVERGDAALYVSSVTTGIGPGEQAKFDALRNRLTGRVDYEFSLSRDYDSAHVISSNICVRGQPIYFHVIHKFQDALSKNIGITYSIPRQSVNLVAPLHQIPNYCFAKWGIRHSIRIFYPQLHNEDRRSHILTVSECATWYEKVVRPALSRLAPERSNNLPATYSAETFRSRTRNGMLFISGRTISDWDLQFLGDYMRELVTEHDIGWAQDFFFLHEIRGVKNSSVHTPNVTAATAALSDFLTTHGMPHDVASQPGNLAWVDVGIEITSDNGDCLAPRADTIPALITQFSSIPIEKATSMAVAGNGKFYLDPISCMTQVAGCRLSPGVRGRGPYGVIKLQAYVTDKAITATPDEGTGRHAKHITLNDMLNNRHERFLTNLYETYIDCVGEVTSNVRFEVRVPMEFGDKVMLQYDSDAIRDCLVAMDSRTWWHLRAHRALAFKLIIDWHLAATAIERSKMSALLLLAAASWIINSLHAAPDSGPSCRKLMNAILPRQPRASVDADTIAYRTSLSTPTEGYDDDDEDEREILSRQGPLRLNSGQASRFPTREEEGDDDECHDTMQVDTVPCNPYGLIFLREIRTGGAYPIPRFRSSSLGFLDEKTFRYFFGTTFSDFKQYVRSTRVAKASNPSRIKNKVLAKSKFTKLNLPEVPIFNVAGNQQLVDTREDSDNESANDSDGENAAEKPLDIFKLPFDQLLDIIYHNMFCQLASTSPNPKPGTRGPYILLTTEEREDVHEGVFKKRNLAKIWDNCRYKILDETEWRRLFERFFPAKGQNTGSRAQNYSNCSFISDWAQVLELAAYAPYWEAGREALWRRFKRLYWMPAARADRIWTTSSKRESGFVYPPGESGTAPLLYVRESAPTWNRNALA</sequence>
<feature type="region of interest" description="Disordered" evidence="1">
    <location>
        <begin position="552"/>
        <end position="583"/>
    </location>
</feature>
<dbReference type="STRING" id="230819.A0A5C3K919"/>
<dbReference type="AlphaFoldDB" id="A0A5C3K919"/>
<evidence type="ECO:0000313" key="2">
    <source>
        <dbReference type="EMBL" id="TFK16556.1"/>
    </source>
</evidence>
<dbReference type="EMBL" id="ML210743">
    <property type="protein sequence ID" value="TFK16556.1"/>
    <property type="molecule type" value="Genomic_DNA"/>
</dbReference>
<name>A0A5C3K919_COPMA</name>
<evidence type="ECO:0000313" key="3">
    <source>
        <dbReference type="Proteomes" id="UP000307440"/>
    </source>
</evidence>
<reference evidence="2 3" key="1">
    <citation type="journal article" date="2019" name="Nat. Ecol. Evol.">
        <title>Megaphylogeny resolves global patterns of mushroom evolution.</title>
        <authorList>
            <person name="Varga T."/>
            <person name="Krizsan K."/>
            <person name="Foldi C."/>
            <person name="Dima B."/>
            <person name="Sanchez-Garcia M."/>
            <person name="Sanchez-Ramirez S."/>
            <person name="Szollosi G.J."/>
            <person name="Szarkandi J.G."/>
            <person name="Papp V."/>
            <person name="Albert L."/>
            <person name="Andreopoulos W."/>
            <person name="Angelini C."/>
            <person name="Antonin V."/>
            <person name="Barry K.W."/>
            <person name="Bougher N.L."/>
            <person name="Buchanan P."/>
            <person name="Buyck B."/>
            <person name="Bense V."/>
            <person name="Catcheside P."/>
            <person name="Chovatia M."/>
            <person name="Cooper J."/>
            <person name="Damon W."/>
            <person name="Desjardin D."/>
            <person name="Finy P."/>
            <person name="Geml J."/>
            <person name="Haridas S."/>
            <person name="Hughes K."/>
            <person name="Justo A."/>
            <person name="Karasinski D."/>
            <person name="Kautmanova I."/>
            <person name="Kiss B."/>
            <person name="Kocsube S."/>
            <person name="Kotiranta H."/>
            <person name="LaButti K.M."/>
            <person name="Lechner B.E."/>
            <person name="Liimatainen K."/>
            <person name="Lipzen A."/>
            <person name="Lukacs Z."/>
            <person name="Mihaltcheva S."/>
            <person name="Morgado L.N."/>
            <person name="Niskanen T."/>
            <person name="Noordeloos M.E."/>
            <person name="Ohm R.A."/>
            <person name="Ortiz-Santana B."/>
            <person name="Ovrebo C."/>
            <person name="Racz N."/>
            <person name="Riley R."/>
            <person name="Savchenko A."/>
            <person name="Shiryaev A."/>
            <person name="Soop K."/>
            <person name="Spirin V."/>
            <person name="Szebenyi C."/>
            <person name="Tomsovsky M."/>
            <person name="Tulloss R.E."/>
            <person name="Uehling J."/>
            <person name="Grigoriev I.V."/>
            <person name="Vagvolgyi C."/>
            <person name="Papp T."/>
            <person name="Martin F.M."/>
            <person name="Miettinen O."/>
            <person name="Hibbett D.S."/>
            <person name="Nagy L.G."/>
        </authorList>
    </citation>
    <scope>NUCLEOTIDE SEQUENCE [LARGE SCALE GENOMIC DNA]</scope>
    <source>
        <strain evidence="2 3">CBS 121175</strain>
    </source>
</reference>
<accession>A0A5C3K919</accession>